<gene>
    <name evidence="1" type="ORF">RR48_15386</name>
</gene>
<proteinExistence type="predicted"/>
<sequence length="120" mass="12919">MLCWSAFVTDGQCASAATAIGGTPPANTRCPLPAAEHGAHRSPSRLIRSLVAIRRGSKRTFALIPKMGLLLKILIFLSLVNYAFAEIPCPAKCQCIRNAVRCLHQDLQAVPKTPTDAHTL</sequence>
<name>A0A194QWA5_PAPMA</name>
<evidence type="ECO:0008006" key="3">
    <source>
        <dbReference type="Google" id="ProtNLM"/>
    </source>
</evidence>
<dbReference type="InParanoid" id="A0A194QWA5"/>
<protein>
    <recommendedName>
        <fullName evidence="3">LRRNT domain-containing protein</fullName>
    </recommendedName>
</protein>
<evidence type="ECO:0000313" key="2">
    <source>
        <dbReference type="Proteomes" id="UP000053240"/>
    </source>
</evidence>
<dbReference type="Proteomes" id="UP000053240">
    <property type="component" value="Unassembled WGS sequence"/>
</dbReference>
<organism evidence="1 2">
    <name type="scientific">Papilio machaon</name>
    <name type="common">Old World swallowtail butterfly</name>
    <dbReference type="NCBI Taxonomy" id="76193"/>
    <lineage>
        <taxon>Eukaryota</taxon>
        <taxon>Metazoa</taxon>
        <taxon>Ecdysozoa</taxon>
        <taxon>Arthropoda</taxon>
        <taxon>Hexapoda</taxon>
        <taxon>Insecta</taxon>
        <taxon>Pterygota</taxon>
        <taxon>Neoptera</taxon>
        <taxon>Endopterygota</taxon>
        <taxon>Lepidoptera</taxon>
        <taxon>Glossata</taxon>
        <taxon>Ditrysia</taxon>
        <taxon>Papilionoidea</taxon>
        <taxon>Papilionidae</taxon>
        <taxon>Papilioninae</taxon>
        <taxon>Papilio</taxon>
    </lineage>
</organism>
<evidence type="ECO:0000313" key="1">
    <source>
        <dbReference type="EMBL" id="KPJ09245.1"/>
    </source>
</evidence>
<accession>A0A194QWA5</accession>
<dbReference type="AlphaFoldDB" id="A0A194QWA5"/>
<dbReference type="EMBL" id="KQ461108">
    <property type="protein sequence ID" value="KPJ09245.1"/>
    <property type="molecule type" value="Genomic_DNA"/>
</dbReference>
<keyword evidence="2" id="KW-1185">Reference proteome</keyword>
<reference evidence="1 2" key="1">
    <citation type="journal article" date="2015" name="Nat. Commun.">
        <title>Outbred genome sequencing and CRISPR/Cas9 gene editing in butterflies.</title>
        <authorList>
            <person name="Li X."/>
            <person name="Fan D."/>
            <person name="Zhang W."/>
            <person name="Liu G."/>
            <person name="Zhang L."/>
            <person name="Zhao L."/>
            <person name="Fang X."/>
            <person name="Chen L."/>
            <person name="Dong Y."/>
            <person name="Chen Y."/>
            <person name="Ding Y."/>
            <person name="Zhao R."/>
            <person name="Feng M."/>
            <person name="Zhu Y."/>
            <person name="Feng Y."/>
            <person name="Jiang X."/>
            <person name="Zhu D."/>
            <person name="Xiang H."/>
            <person name="Feng X."/>
            <person name="Li S."/>
            <person name="Wang J."/>
            <person name="Zhang G."/>
            <person name="Kronforst M.R."/>
            <person name="Wang W."/>
        </authorList>
    </citation>
    <scope>NUCLEOTIDE SEQUENCE [LARGE SCALE GENOMIC DNA]</scope>
    <source>
        <strain evidence="1">Ya'a_city_454_Pm</strain>
        <tissue evidence="1">Whole body</tissue>
    </source>
</reference>